<dbReference type="Gene3D" id="3.30.420.10">
    <property type="entry name" value="Ribonuclease H-like superfamily/Ribonuclease H"/>
    <property type="match status" value="1"/>
</dbReference>
<comment type="caution">
    <text evidence="3">The sequence shown here is derived from an EMBL/GenBank/DDBJ whole genome shotgun (WGS) entry which is preliminary data.</text>
</comment>
<dbReference type="EMBL" id="CAXDID020000199">
    <property type="protein sequence ID" value="CAL6053840.1"/>
    <property type="molecule type" value="Genomic_DNA"/>
</dbReference>
<accession>A0AA86QDT3</accession>
<dbReference type="InterPro" id="IPR001584">
    <property type="entry name" value="Integrase_cat-core"/>
</dbReference>
<dbReference type="AlphaFoldDB" id="A0AA86QDT3"/>
<gene>
    <name evidence="3" type="ORF">HINF_LOCUS38932</name>
    <name evidence="4" type="ORF">HINF_LOCUS45696</name>
</gene>
<keyword evidence="5" id="KW-1185">Reference proteome</keyword>
<sequence length="382" mass="46395">MANKRVFINQFDTFQSDLLEFRESKYMREKVQDCYISIFYCPANHILYLYQLENKTAEQALKSLLEFQKYIKPLEVDLQKLVTDQGKEYYSVFEDYLKQHDIHHRIVLHDDLQLAPINSMCRYIRQQLQQRIQKQYESSPDNEEGQKLITKQDLNKIIKEFIKFHNYEKVIPLYKEVPVNITRKQVEEINKIKRKLNENIDNQNELQPGDVVKVLLLKSKLEKQRENKWSRGLYQIIYKHGSFYQLVPYNFSFKEYAQTFKIPKEHPAGEPVYFRKSYQIKKSSVSHIKYYPYEMENTNFYTFEKIISSLNKNSEKIISQGDFYHHQKDYYYKIYQNQTKQDFIIKPFWLKPMDHTIITPIEDNYWNGSKLPKFYKPIFQFI</sequence>
<dbReference type="EMBL" id="CATOUU010000823">
    <property type="protein sequence ID" value="CAI9951287.1"/>
    <property type="molecule type" value="Genomic_DNA"/>
</dbReference>
<reference evidence="3" key="1">
    <citation type="submission" date="2023-06" db="EMBL/GenBank/DDBJ databases">
        <authorList>
            <person name="Kurt Z."/>
        </authorList>
    </citation>
    <scope>NUCLEOTIDE SEQUENCE</scope>
</reference>
<dbReference type="PROSITE" id="PS50994">
    <property type="entry name" value="INTEGRASE"/>
    <property type="match status" value="1"/>
</dbReference>
<dbReference type="SUPFAM" id="SSF53098">
    <property type="entry name" value="Ribonuclease H-like"/>
    <property type="match status" value="1"/>
</dbReference>
<keyword evidence="1" id="KW-0175">Coiled coil</keyword>
<dbReference type="Proteomes" id="UP001642409">
    <property type="component" value="Unassembled WGS sequence"/>
</dbReference>
<evidence type="ECO:0000259" key="2">
    <source>
        <dbReference type="PROSITE" id="PS50994"/>
    </source>
</evidence>
<feature type="coiled-coil region" evidence="1">
    <location>
        <begin position="179"/>
        <end position="206"/>
    </location>
</feature>
<dbReference type="GO" id="GO:0003676">
    <property type="term" value="F:nucleic acid binding"/>
    <property type="evidence" value="ECO:0007669"/>
    <property type="project" value="InterPro"/>
</dbReference>
<dbReference type="GO" id="GO:0015074">
    <property type="term" value="P:DNA integration"/>
    <property type="evidence" value="ECO:0007669"/>
    <property type="project" value="InterPro"/>
</dbReference>
<reference evidence="4 5" key="2">
    <citation type="submission" date="2024-07" db="EMBL/GenBank/DDBJ databases">
        <authorList>
            <person name="Akdeniz Z."/>
        </authorList>
    </citation>
    <scope>NUCLEOTIDE SEQUENCE [LARGE SCALE GENOMIC DNA]</scope>
</reference>
<feature type="domain" description="Integrase catalytic" evidence="2">
    <location>
        <begin position="6"/>
        <end position="186"/>
    </location>
</feature>
<proteinExistence type="predicted"/>
<protein>
    <recommendedName>
        <fullName evidence="2">Integrase catalytic domain-containing protein</fullName>
    </recommendedName>
</protein>
<dbReference type="InterPro" id="IPR036397">
    <property type="entry name" value="RNaseH_sf"/>
</dbReference>
<dbReference type="InterPro" id="IPR012337">
    <property type="entry name" value="RNaseH-like_sf"/>
</dbReference>
<evidence type="ECO:0000313" key="4">
    <source>
        <dbReference type="EMBL" id="CAL6053840.1"/>
    </source>
</evidence>
<evidence type="ECO:0000256" key="1">
    <source>
        <dbReference type="SAM" id="Coils"/>
    </source>
</evidence>
<organism evidence="3">
    <name type="scientific">Hexamita inflata</name>
    <dbReference type="NCBI Taxonomy" id="28002"/>
    <lineage>
        <taxon>Eukaryota</taxon>
        <taxon>Metamonada</taxon>
        <taxon>Diplomonadida</taxon>
        <taxon>Hexamitidae</taxon>
        <taxon>Hexamitinae</taxon>
        <taxon>Hexamita</taxon>
    </lineage>
</organism>
<name>A0AA86QDT3_9EUKA</name>
<evidence type="ECO:0000313" key="3">
    <source>
        <dbReference type="EMBL" id="CAI9951287.1"/>
    </source>
</evidence>
<evidence type="ECO:0000313" key="5">
    <source>
        <dbReference type="Proteomes" id="UP001642409"/>
    </source>
</evidence>